<dbReference type="SUPFAM" id="SSF56349">
    <property type="entry name" value="DNA breaking-rejoining enzymes"/>
    <property type="match status" value="1"/>
</dbReference>
<dbReference type="Gene3D" id="1.10.443.10">
    <property type="entry name" value="Intergrase catalytic core"/>
    <property type="match status" value="1"/>
</dbReference>
<dbReference type="InterPro" id="IPR013762">
    <property type="entry name" value="Integrase-like_cat_sf"/>
</dbReference>
<dbReference type="PROSITE" id="PS51898">
    <property type="entry name" value="TYR_RECOMBINASE"/>
    <property type="match status" value="1"/>
</dbReference>
<evidence type="ECO:0000313" key="13">
    <source>
        <dbReference type="Proteomes" id="UP000324738"/>
    </source>
</evidence>
<evidence type="ECO:0000256" key="7">
    <source>
        <dbReference type="ARBA" id="ARBA00023172"/>
    </source>
</evidence>
<dbReference type="GO" id="GO:0005737">
    <property type="term" value="C:cytoplasm"/>
    <property type="evidence" value="ECO:0007669"/>
    <property type="project" value="UniProtKB-SubCell"/>
</dbReference>
<comment type="subcellular location">
    <subcellularLocation>
        <location evidence="1 9">Cytoplasm</location>
    </subcellularLocation>
</comment>
<comment type="similarity">
    <text evidence="9">Belongs to the 'phage' integrase family. XerC subfamily.</text>
</comment>
<dbReference type="GO" id="GO:0007059">
    <property type="term" value="P:chromosome segregation"/>
    <property type="evidence" value="ECO:0007669"/>
    <property type="project" value="UniProtKB-UniRule"/>
</dbReference>
<organism evidence="12 13">
    <name type="scientific">Aureimonas fodinaquatilis</name>
    <dbReference type="NCBI Taxonomy" id="2565783"/>
    <lineage>
        <taxon>Bacteria</taxon>
        <taxon>Pseudomonadati</taxon>
        <taxon>Pseudomonadota</taxon>
        <taxon>Alphaproteobacteria</taxon>
        <taxon>Hyphomicrobiales</taxon>
        <taxon>Aurantimonadaceae</taxon>
        <taxon>Aureimonas</taxon>
    </lineage>
</organism>
<dbReference type="GO" id="GO:0003677">
    <property type="term" value="F:DNA binding"/>
    <property type="evidence" value="ECO:0007669"/>
    <property type="project" value="UniProtKB-UniRule"/>
</dbReference>
<keyword evidence="3 9" id="KW-0132">Cell division</keyword>
<dbReference type="EMBL" id="VTWH01000001">
    <property type="protein sequence ID" value="KAA0971608.1"/>
    <property type="molecule type" value="Genomic_DNA"/>
</dbReference>
<proteinExistence type="inferred from homology"/>
<dbReference type="PROSITE" id="PS51900">
    <property type="entry name" value="CB"/>
    <property type="match status" value="1"/>
</dbReference>
<sequence length="310" mass="33672">MSREVANFLEMMAVERGAAAHTLEAYERDLTDLAGFLAAKGAEIATASAENLRAYMDSLADCGFASSTRRRHLSSIRQLFRFLYVEGERKDNPASSLDAPRKSLSLPKVLSEFEVTRLLDTAEAESLDTRLSDAARLRALRLYALTESLYATGLRISELVSLPRTVLRASGGAIMVLGKGNKERMVPLGSRAAQALAEFSALQQTLAPQSNSGWLFPALSQSGHLTRQAAARDIKALAHRAGLSESTVSPHVLRHAFASHLLQNGADLRSVQELLGHSDISTTEIYTHVLESRLLDLVSEHHPLSTLGDG</sequence>
<dbReference type="InterPro" id="IPR050090">
    <property type="entry name" value="Tyrosine_recombinase_XerCD"/>
</dbReference>
<dbReference type="InterPro" id="IPR010998">
    <property type="entry name" value="Integrase_recombinase_N"/>
</dbReference>
<evidence type="ECO:0000313" key="12">
    <source>
        <dbReference type="EMBL" id="KAA0971608.1"/>
    </source>
</evidence>
<evidence type="ECO:0000256" key="9">
    <source>
        <dbReference type="HAMAP-Rule" id="MF_01808"/>
    </source>
</evidence>
<dbReference type="GO" id="GO:0051301">
    <property type="term" value="P:cell division"/>
    <property type="evidence" value="ECO:0007669"/>
    <property type="project" value="UniProtKB-KW"/>
</dbReference>
<dbReference type="Pfam" id="PF00589">
    <property type="entry name" value="Phage_integrase"/>
    <property type="match status" value="1"/>
</dbReference>
<dbReference type="InterPro" id="IPR023009">
    <property type="entry name" value="Tyrosine_recombinase_XerC/XerD"/>
</dbReference>
<keyword evidence="6 9" id="KW-0238">DNA-binding</keyword>
<comment type="function">
    <text evidence="9">Site-specific tyrosine recombinase, which acts by catalyzing the cutting and rejoining of the recombining DNA molecules. The XerC-XerD complex is essential to convert dimers of the bacterial chromosome into monomers to permit their segregation at cell division. It also contributes to the segregational stability of plasmids.</text>
</comment>
<keyword evidence="7 9" id="KW-0233">DNA recombination</keyword>
<feature type="active site" evidence="9">
    <location>
        <position position="251"/>
    </location>
</feature>
<name>A0A5B0DYZ3_9HYPH</name>
<evidence type="ECO:0000256" key="5">
    <source>
        <dbReference type="ARBA" id="ARBA00022908"/>
    </source>
</evidence>
<feature type="domain" description="Tyr recombinase" evidence="10">
    <location>
        <begin position="105"/>
        <end position="299"/>
    </location>
</feature>
<feature type="domain" description="Core-binding (CB)" evidence="11">
    <location>
        <begin position="1"/>
        <end position="84"/>
    </location>
</feature>
<dbReference type="InterPro" id="IPR044068">
    <property type="entry name" value="CB"/>
</dbReference>
<dbReference type="InterPro" id="IPR004107">
    <property type="entry name" value="Integrase_SAM-like_N"/>
</dbReference>
<keyword evidence="4 9" id="KW-0159">Chromosome partition</keyword>
<feature type="active site" evidence="9">
    <location>
        <position position="277"/>
    </location>
</feature>
<keyword evidence="2 9" id="KW-0963">Cytoplasm</keyword>
<feature type="active site" evidence="9">
    <location>
        <position position="254"/>
    </location>
</feature>
<dbReference type="PANTHER" id="PTHR30349">
    <property type="entry name" value="PHAGE INTEGRASE-RELATED"/>
    <property type="match status" value="1"/>
</dbReference>
<dbReference type="PANTHER" id="PTHR30349:SF90">
    <property type="entry name" value="TYROSINE RECOMBINASE XERD"/>
    <property type="match status" value="1"/>
</dbReference>
<evidence type="ECO:0000256" key="6">
    <source>
        <dbReference type="ARBA" id="ARBA00023125"/>
    </source>
</evidence>
<dbReference type="Proteomes" id="UP000324738">
    <property type="component" value="Unassembled WGS sequence"/>
</dbReference>
<evidence type="ECO:0000256" key="4">
    <source>
        <dbReference type="ARBA" id="ARBA00022829"/>
    </source>
</evidence>
<evidence type="ECO:0000256" key="2">
    <source>
        <dbReference type="ARBA" id="ARBA00022490"/>
    </source>
</evidence>
<dbReference type="GO" id="GO:0006313">
    <property type="term" value="P:DNA transposition"/>
    <property type="evidence" value="ECO:0007669"/>
    <property type="project" value="UniProtKB-UniRule"/>
</dbReference>
<gene>
    <name evidence="9" type="primary">xerC</name>
    <name evidence="12" type="ORF">FPY71_00250</name>
</gene>
<protein>
    <recommendedName>
        <fullName evidence="9">Tyrosine recombinase XerC</fullName>
    </recommendedName>
</protein>
<keyword evidence="13" id="KW-1185">Reference proteome</keyword>
<dbReference type="GO" id="GO:0009037">
    <property type="term" value="F:tyrosine-based site-specific recombinase activity"/>
    <property type="evidence" value="ECO:0007669"/>
    <property type="project" value="UniProtKB-UniRule"/>
</dbReference>
<dbReference type="OrthoDB" id="9801717at2"/>
<evidence type="ECO:0000259" key="10">
    <source>
        <dbReference type="PROSITE" id="PS51898"/>
    </source>
</evidence>
<dbReference type="AlphaFoldDB" id="A0A5B0DYZ3"/>
<dbReference type="InterPro" id="IPR011010">
    <property type="entry name" value="DNA_brk_join_enz"/>
</dbReference>
<evidence type="ECO:0000259" key="11">
    <source>
        <dbReference type="PROSITE" id="PS51900"/>
    </source>
</evidence>
<feature type="active site" evidence="9">
    <location>
        <position position="155"/>
    </location>
</feature>
<evidence type="ECO:0000256" key="1">
    <source>
        <dbReference type="ARBA" id="ARBA00004496"/>
    </source>
</evidence>
<evidence type="ECO:0000256" key="8">
    <source>
        <dbReference type="ARBA" id="ARBA00023306"/>
    </source>
</evidence>
<keyword evidence="8 9" id="KW-0131">Cell cycle</keyword>
<comment type="caution">
    <text evidence="12">The sequence shown here is derived from an EMBL/GenBank/DDBJ whole genome shotgun (WGS) entry which is preliminary data.</text>
</comment>
<comment type="subunit">
    <text evidence="9">Forms a cyclic heterotetrameric complex composed of two molecules of XerC and two molecules of XerD.</text>
</comment>
<accession>A0A5B0DYZ3</accession>
<reference evidence="12 13" key="1">
    <citation type="submission" date="2019-08" db="EMBL/GenBank/DDBJ databases">
        <title>Aureimonas fodiniaquatilis sp. nov., isolated from a coal mine wastewater.</title>
        <authorList>
            <person name="Kim W."/>
        </authorList>
    </citation>
    <scope>NUCLEOTIDE SEQUENCE [LARGE SCALE GENOMIC DNA]</scope>
    <source>
        <strain evidence="12 13">CAU 1482</strain>
    </source>
</reference>
<keyword evidence="5 9" id="KW-0229">DNA integration</keyword>
<dbReference type="Gene3D" id="1.10.150.130">
    <property type="match status" value="1"/>
</dbReference>
<dbReference type="RefSeq" id="WP_149296488.1">
    <property type="nucleotide sequence ID" value="NZ_VTWH01000001.1"/>
</dbReference>
<dbReference type="Pfam" id="PF02899">
    <property type="entry name" value="Phage_int_SAM_1"/>
    <property type="match status" value="1"/>
</dbReference>
<feature type="active site" description="O-(3'-phospho-DNA)-tyrosine intermediate" evidence="9">
    <location>
        <position position="286"/>
    </location>
</feature>
<dbReference type="NCBIfam" id="NF001399">
    <property type="entry name" value="PRK00283.1"/>
    <property type="match status" value="1"/>
</dbReference>
<feature type="active site" evidence="9">
    <location>
        <position position="179"/>
    </location>
</feature>
<dbReference type="HAMAP" id="MF_01808">
    <property type="entry name" value="Recomb_XerC_XerD"/>
    <property type="match status" value="1"/>
</dbReference>
<evidence type="ECO:0000256" key="3">
    <source>
        <dbReference type="ARBA" id="ARBA00022618"/>
    </source>
</evidence>
<dbReference type="InterPro" id="IPR002104">
    <property type="entry name" value="Integrase_catalytic"/>
</dbReference>